<dbReference type="GO" id="GO:0005886">
    <property type="term" value="C:plasma membrane"/>
    <property type="evidence" value="ECO:0007669"/>
    <property type="project" value="UniProtKB-SubCell"/>
</dbReference>
<dbReference type="EC" id="7.6.2.2" evidence="3"/>
<dbReference type="InterPro" id="IPR011527">
    <property type="entry name" value="ABC1_TM_dom"/>
</dbReference>
<dbReference type="Pfam" id="PF00005">
    <property type="entry name" value="ABC_tran"/>
    <property type="match status" value="1"/>
</dbReference>
<dbReference type="InterPro" id="IPR027417">
    <property type="entry name" value="P-loop_NTPase"/>
</dbReference>
<feature type="transmembrane region" description="Helical" evidence="14">
    <location>
        <begin position="314"/>
        <end position="330"/>
    </location>
</feature>
<dbReference type="OrthoDB" id="9787557at2"/>
<dbReference type="InterPro" id="IPR017750">
    <property type="entry name" value="ATPase_T1SS"/>
</dbReference>
<evidence type="ECO:0000256" key="7">
    <source>
        <dbReference type="ARBA" id="ARBA00022741"/>
    </source>
</evidence>
<dbReference type="Gene3D" id="3.90.70.10">
    <property type="entry name" value="Cysteine proteinases"/>
    <property type="match status" value="1"/>
</dbReference>
<keyword evidence="8" id="KW-0378">Hydrolase</keyword>
<gene>
    <name evidence="18" type="ORF">CQW29_02685</name>
</gene>
<evidence type="ECO:0000256" key="10">
    <source>
        <dbReference type="ARBA" id="ARBA00022989"/>
    </source>
</evidence>
<evidence type="ECO:0000256" key="2">
    <source>
        <dbReference type="ARBA" id="ARBA00006526"/>
    </source>
</evidence>
<organism evidence="18 19">
    <name type="scientific">Pantoea coffeiphila</name>
    <dbReference type="NCBI Taxonomy" id="1465635"/>
    <lineage>
        <taxon>Bacteria</taxon>
        <taxon>Pseudomonadati</taxon>
        <taxon>Pseudomonadota</taxon>
        <taxon>Gammaproteobacteria</taxon>
        <taxon>Enterobacterales</taxon>
        <taxon>Erwiniaceae</taxon>
        <taxon>Pantoea</taxon>
    </lineage>
</organism>
<evidence type="ECO:0000256" key="9">
    <source>
        <dbReference type="ARBA" id="ARBA00022840"/>
    </source>
</evidence>
<dbReference type="EMBL" id="PDET01000001">
    <property type="protein sequence ID" value="PRD17549.1"/>
    <property type="molecule type" value="Genomic_DNA"/>
</dbReference>
<keyword evidence="9" id="KW-0067">ATP-binding</keyword>
<dbReference type="CDD" id="cd18587">
    <property type="entry name" value="ABC_6TM_LapB_like"/>
    <property type="match status" value="1"/>
</dbReference>
<keyword evidence="7" id="KW-0547">Nucleotide-binding</keyword>
<evidence type="ECO:0000313" key="19">
    <source>
        <dbReference type="Proteomes" id="UP000239181"/>
    </source>
</evidence>
<dbReference type="NCBIfam" id="TIGR03375">
    <property type="entry name" value="type_I_sec_LssB"/>
    <property type="match status" value="1"/>
</dbReference>
<evidence type="ECO:0000256" key="4">
    <source>
        <dbReference type="ARBA" id="ARBA00022448"/>
    </source>
</evidence>
<accession>A0A2S9IIE6</accession>
<dbReference type="InterPro" id="IPR036640">
    <property type="entry name" value="ABC1_TM_sf"/>
</dbReference>
<keyword evidence="19" id="KW-1185">Reference proteome</keyword>
<dbReference type="RefSeq" id="WP_105591147.1">
    <property type="nucleotide sequence ID" value="NZ_PDET01000001.1"/>
</dbReference>
<dbReference type="GO" id="GO:0015421">
    <property type="term" value="F:ABC-type oligopeptide transporter activity"/>
    <property type="evidence" value="ECO:0007669"/>
    <property type="project" value="TreeGrafter"/>
</dbReference>
<dbReference type="PANTHER" id="PTHR43394:SF1">
    <property type="entry name" value="ATP-BINDING CASSETTE SUB-FAMILY B MEMBER 10, MITOCHONDRIAL"/>
    <property type="match status" value="1"/>
</dbReference>
<dbReference type="Proteomes" id="UP000239181">
    <property type="component" value="Unassembled WGS sequence"/>
</dbReference>
<dbReference type="SUPFAM" id="SSF90123">
    <property type="entry name" value="ABC transporter transmembrane region"/>
    <property type="match status" value="1"/>
</dbReference>
<sequence length="732" mass="81319">MSQLHQEPLEPDNGENNNEKSHLHDWVTAIGHIARHYRLEYSPGGLQAAASWQMDKPLASVIQNLGRQAGLSGRLLNEKDSEISNWRLPLVIQLKDGQVGIIESYDGLDTVGVSFISDAQLVTQLPFSELLPEIRHIAAFRPVAVAKDIRADRYLADYTPNWLRNLVLRDIRPYWYVMLASLIINIMALSGIVFSMQVYDRVIPAQSYPTLYVLFGGVMIAILFSFIMRIARGHITDLLGKRADLRVSDRVFGHALRLRNSAVPRSTGSFISQVRELEQVREMVTSSTVSAIVDMPFFLLFMGVLVVISPHLAWIAPVATILMLVPGLLLQKKLARLARQSTLETTLRNAILVESLQGLEDIKLMQAEQRFQQQWNSYIQITAQSGLKTRRLTQGLISWGMTVQNLVYATVVMIGAPMVIEGEITTGAIVAASMLSSRMIAPMTSLCGVLARWQQVKSAKDGLDNIMQLPVENGGDEARVHCATLYGDYQFKSAVFRYDLDSNQIPLRVAKLEIRRGERIAVLGRNGAGKSTFLQALAGGVELAEGELRLDNLSLPHIDVADLRRNVGLLTQNARMFHGTLRDNLTMGAPHARDEDIFAVLEVCGAADFIKRLPLGLEHKIMEGGLGLSGGQRQSILLARMLLRDPNIVLLDEPTASLDEHTERDFLQRLSGWLAGRTLIIATHRAAVLELAERVLVLKDGALVMDAPKDKAMNRAEEKKRTQEIGDESKFA</sequence>
<dbReference type="SMART" id="SM00382">
    <property type="entry name" value="AAA"/>
    <property type="match status" value="1"/>
</dbReference>
<evidence type="ECO:0000256" key="8">
    <source>
        <dbReference type="ARBA" id="ARBA00022801"/>
    </source>
</evidence>
<dbReference type="SUPFAM" id="SSF52540">
    <property type="entry name" value="P-loop containing nucleoside triphosphate hydrolases"/>
    <property type="match status" value="1"/>
</dbReference>
<proteinExistence type="inferred from homology"/>
<dbReference type="Gene3D" id="3.40.50.300">
    <property type="entry name" value="P-loop containing nucleotide triphosphate hydrolases"/>
    <property type="match status" value="1"/>
</dbReference>
<comment type="similarity">
    <text evidence="2">Belongs to the ABC transporter superfamily. Drug exporter-2 (TC 3.A.1.117) family.</text>
</comment>
<evidence type="ECO:0000259" key="16">
    <source>
        <dbReference type="PROSITE" id="PS50929"/>
    </source>
</evidence>
<feature type="transmembrane region" description="Helical" evidence="14">
    <location>
        <begin position="174"/>
        <end position="199"/>
    </location>
</feature>
<feature type="transmembrane region" description="Helical" evidence="14">
    <location>
        <begin position="289"/>
        <end position="308"/>
    </location>
</feature>
<feature type="domain" description="Peptidase C39" evidence="17">
    <location>
        <begin position="19"/>
        <end position="141"/>
    </location>
</feature>
<feature type="region of interest" description="Disordered" evidence="13">
    <location>
        <begin position="1"/>
        <end position="20"/>
    </location>
</feature>
<evidence type="ECO:0000256" key="6">
    <source>
        <dbReference type="ARBA" id="ARBA00022692"/>
    </source>
</evidence>
<feature type="domain" description="ABC transporter" evidence="15">
    <location>
        <begin position="489"/>
        <end position="725"/>
    </location>
</feature>
<dbReference type="GO" id="GO:0008559">
    <property type="term" value="F:ABC-type xenobiotic transporter activity"/>
    <property type="evidence" value="ECO:0007669"/>
    <property type="project" value="UniProtKB-EC"/>
</dbReference>
<feature type="transmembrane region" description="Helical" evidence="14">
    <location>
        <begin position="396"/>
        <end position="420"/>
    </location>
</feature>
<dbReference type="InterPro" id="IPR039421">
    <property type="entry name" value="Type_1_exporter"/>
</dbReference>
<keyword evidence="4" id="KW-0813">Transport</keyword>
<reference evidence="18 19" key="1">
    <citation type="submission" date="2017-10" db="EMBL/GenBank/DDBJ databases">
        <title>Draft genome of two endophytic bacteria isolated from 'guarana' Paullinia cupana (Mart.) Ducke.</title>
        <authorList>
            <person name="Siqueira K.A."/>
            <person name="Liotti R.G."/>
            <person name="Mendes T.A."/>
            <person name="Soares M.A."/>
        </authorList>
    </citation>
    <scope>NUCLEOTIDE SEQUENCE [LARGE SCALE GENOMIC DNA]</scope>
    <source>
        <strain evidence="18 19">342</strain>
    </source>
</reference>
<dbReference type="GO" id="GO:0008233">
    <property type="term" value="F:peptidase activity"/>
    <property type="evidence" value="ECO:0007669"/>
    <property type="project" value="InterPro"/>
</dbReference>
<dbReference type="FunFam" id="3.40.50.300:FF:000299">
    <property type="entry name" value="ABC transporter ATP-binding protein/permease"/>
    <property type="match status" value="1"/>
</dbReference>
<dbReference type="PROSITE" id="PS50893">
    <property type="entry name" value="ABC_TRANSPORTER_2"/>
    <property type="match status" value="1"/>
</dbReference>
<evidence type="ECO:0000256" key="3">
    <source>
        <dbReference type="ARBA" id="ARBA00012191"/>
    </source>
</evidence>
<comment type="catalytic activity">
    <reaction evidence="12">
        <text>ATP + H2O + xenobioticSide 1 = ADP + phosphate + xenobioticSide 2.</text>
        <dbReference type="EC" id="7.6.2.2"/>
    </reaction>
</comment>
<dbReference type="GO" id="GO:0005524">
    <property type="term" value="F:ATP binding"/>
    <property type="evidence" value="ECO:0007669"/>
    <property type="project" value="UniProtKB-KW"/>
</dbReference>
<dbReference type="GO" id="GO:0016887">
    <property type="term" value="F:ATP hydrolysis activity"/>
    <property type="evidence" value="ECO:0007669"/>
    <property type="project" value="InterPro"/>
</dbReference>
<dbReference type="PROSITE" id="PS50990">
    <property type="entry name" value="PEPTIDASE_C39"/>
    <property type="match status" value="1"/>
</dbReference>
<evidence type="ECO:0000256" key="5">
    <source>
        <dbReference type="ARBA" id="ARBA00022475"/>
    </source>
</evidence>
<protein>
    <recommendedName>
        <fullName evidence="3">ABC-type xenobiotic transporter</fullName>
        <ecNumber evidence="3">7.6.2.2</ecNumber>
    </recommendedName>
</protein>
<evidence type="ECO:0000256" key="13">
    <source>
        <dbReference type="SAM" id="MobiDB-lite"/>
    </source>
</evidence>
<evidence type="ECO:0000256" key="1">
    <source>
        <dbReference type="ARBA" id="ARBA00004651"/>
    </source>
</evidence>
<dbReference type="InterPro" id="IPR003593">
    <property type="entry name" value="AAA+_ATPase"/>
</dbReference>
<evidence type="ECO:0000256" key="12">
    <source>
        <dbReference type="ARBA" id="ARBA00034018"/>
    </source>
</evidence>
<dbReference type="AlphaFoldDB" id="A0A2S9IIE6"/>
<keyword evidence="5" id="KW-1003">Cell membrane</keyword>
<evidence type="ECO:0000256" key="11">
    <source>
        <dbReference type="ARBA" id="ARBA00023136"/>
    </source>
</evidence>
<keyword evidence="10 14" id="KW-1133">Transmembrane helix</keyword>
<dbReference type="InterPro" id="IPR003439">
    <property type="entry name" value="ABC_transporter-like_ATP-bd"/>
</dbReference>
<dbReference type="Gene3D" id="1.20.1560.10">
    <property type="entry name" value="ABC transporter type 1, transmembrane domain"/>
    <property type="match status" value="1"/>
</dbReference>
<feature type="transmembrane region" description="Helical" evidence="14">
    <location>
        <begin position="211"/>
        <end position="231"/>
    </location>
</feature>
<feature type="domain" description="ABC transmembrane type-1" evidence="16">
    <location>
        <begin position="177"/>
        <end position="455"/>
    </location>
</feature>
<comment type="caution">
    <text evidence="18">The sequence shown here is derived from an EMBL/GenBank/DDBJ whole genome shotgun (WGS) entry which is preliminary data.</text>
</comment>
<dbReference type="InterPro" id="IPR005074">
    <property type="entry name" value="Peptidase_C39"/>
</dbReference>
<dbReference type="GO" id="GO:0006508">
    <property type="term" value="P:proteolysis"/>
    <property type="evidence" value="ECO:0007669"/>
    <property type="project" value="InterPro"/>
</dbReference>
<comment type="subcellular location">
    <subcellularLocation>
        <location evidence="1">Cell membrane</location>
        <topology evidence="1">Multi-pass membrane protein</topology>
    </subcellularLocation>
</comment>
<evidence type="ECO:0000256" key="14">
    <source>
        <dbReference type="SAM" id="Phobius"/>
    </source>
</evidence>
<dbReference type="PROSITE" id="PS50929">
    <property type="entry name" value="ABC_TM1F"/>
    <property type="match status" value="1"/>
</dbReference>
<dbReference type="PANTHER" id="PTHR43394">
    <property type="entry name" value="ATP-DEPENDENT PERMEASE MDL1, MITOCHONDRIAL"/>
    <property type="match status" value="1"/>
</dbReference>
<feature type="region of interest" description="Disordered" evidence="13">
    <location>
        <begin position="712"/>
        <end position="732"/>
    </location>
</feature>
<evidence type="ECO:0000313" key="18">
    <source>
        <dbReference type="EMBL" id="PRD17549.1"/>
    </source>
</evidence>
<keyword evidence="11 14" id="KW-0472">Membrane</keyword>
<keyword evidence="6 14" id="KW-0812">Transmembrane</keyword>
<evidence type="ECO:0000259" key="15">
    <source>
        <dbReference type="PROSITE" id="PS50893"/>
    </source>
</evidence>
<name>A0A2S9IIE6_9GAMM</name>
<evidence type="ECO:0000259" key="17">
    <source>
        <dbReference type="PROSITE" id="PS50990"/>
    </source>
</evidence>
<dbReference type="Pfam" id="PF00664">
    <property type="entry name" value="ABC_membrane"/>
    <property type="match status" value="1"/>
</dbReference>